<reference evidence="2 3" key="1">
    <citation type="submission" date="2024-04" db="EMBL/GenBank/DDBJ databases">
        <title>Tritrichomonas musculus Genome.</title>
        <authorList>
            <person name="Alves-Ferreira E."/>
            <person name="Grigg M."/>
            <person name="Lorenzi H."/>
            <person name="Galac M."/>
        </authorList>
    </citation>
    <scope>NUCLEOTIDE SEQUENCE [LARGE SCALE GENOMIC DNA]</scope>
    <source>
        <strain evidence="2 3">EAF2021</strain>
    </source>
</reference>
<dbReference type="EMBL" id="JAPFFF010000018">
    <property type="protein sequence ID" value="KAK8860476.1"/>
    <property type="molecule type" value="Genomic_DNA"/>
</dbReference>
<feature type="region of interest" description="Disordered" evidence="1">
    <location>
        <begin position="130"/>
        <end position="157"/>
    </location>
</feature>
<keyword evidence="3" id="KW-1185">Reference proteome</keyword>
<protein>
    <submittedName>
        <fullName evidence="2">Uncharacterized protein</fullName>
    </submittedName>
</protein>
<evidence type="ECO:0000313" key="3">
    <source>
        <dbReference type="Proteomes" id="UP001470230"/>
    </source>
</evidence>
<gene>
    <name evidence="2" type="ORF">M9Y10_012141</name>
</gene>
<accession>A0ABR2IBW8</accession>
<evidence type="ECO:0000313" key="2">
    <source>
        <dbReference type="EMBL" id="KAK8860476.1"/>
    </source>
</evidence>
<feature type="compositionally biased region" description="Basic and acidic residues" evidence="1">
    <location>
        <begin position="130"/>
        <end position="146"/>
    </location>
</feature>
<dbReference type="Proteomes" id="UP001470230">
    <property type="component" value="Unassembled WGS sequence"/>
</dbReference>
<evidence type="ECO:0000256" key="1">
    <source>
        <dbReference type="SAM" id="MobiDB-lite"/>
    </source>
</evidence>
<sequence>MASNNTVSELMVQFDKLNKYLISCNEDLKKMINEKKESNVSQLSFINEDKKPISEISDIEDYGLGDKLSKMKATLNSDSENLDNWANRLKKISKKKDLLEKKQKNFDITNKVYRRLHEWIKNENVDFLEDKNKDDSKDKKGEKDKSQTFSSIEQSKNRIQKQINDLYDEYQETLNMMLSVPRPNYMKSATDTIYASIENLAQTLERSYAFHIKGTESALFT</sequence>
<organism evidence="2 3">
    <name type="scientific">Tritrichomonas musculus</name>
    <dbReference type="NCBI Taxonomy" id="1915356"/>
    <lineage>
        <taxon>Eukaryota</taxon>
        <taxon>Metamonada</taxon>
        <taxon>Parabasalia</taxon>
        <taxon>Tritrichomonadida</taxon>
        <taxon>Tritrichomonadidae</taxon>
        <taxon>Tritrichomonas</taxon>
    </lineage>
</organism>
<comment type="caution">
    <text evidence="2">The sequence shown here is derived from an EMBL/GenBank/DDBJ whole genome shotgun (WGS) entry which is preliminary data.</text>
</comment>
<proteinExistence type="predicted"/>
<name>A0ABR2IBW8_9EUKA</name>